<dbReference type="Gene3D" id="3.40.50.300">
    <property type="entry name" value="P-loop containing nucleotide triphosphate hydrolases"/>
    <property type="match status" value="2"/>
</dbReference>
<feature type="compositionally biased region" description="Acidic residues" evidence="8">
    <location>
        <begin position="407"/>
        <end position="420"/>
    </location>
</feature>
<evidence type="ECO:0000256" key="3">
    <source>
        <dbReference type="ARBA" id="ARBA00022806"/>
    </source>
</evidence>
<feature type="compositionally biased region" description="Basic residues" evidence="8">
    <location>
        <begin position="461"/>
        <end position="485"/>
    </location>
</feature>
<dbReference type="Pfam" id="PF00270">
    <property type="entry name" value="DEAD"/>
    <property type="match status" value="1"/>
</dbReference>
<dbReference type="InterPro" id="IPR014001">
    <property type="entry name" value="Helicase_ATP-bd"/>
</dbReference>
<evidence type="ECO:0000256" key="2">
    <source>
        <dbReference type="ARBA" id="ARBA00022801"/>
    </source>
</evidence>
<keyword evidence="12" id="KW-1185">Reference proteome</keyword>
<dbReference type="PROSITE" id="PS51194">
    <property type="entry name" value="HELICASE_CTER"/>
    <property type="match status" value="1"/>
</dbReference>
<evidence type="ECO:0000256" key="6">
    <source>
        <dbReference type="RuleBase" id="RU000492"/>
    </source>
</evidence>
<feature type="domain" description="Helicase C-terminal" evidence="10">
    <location>
        <begin position="223"/>
        <end position="385"/>
    </location>
</feature>
<comment type="catalytic activity">
    <reaction evidence="7">
        <text>ATP + H2O = ADP + phosphate + H(+)</text>
        <dbReference type="Rhea" id="RHEA:13065"/>
        <dbReference type="ChEBI" id="CHEBI:15377"/>
        <dbReference type="ChEBI" id="CHEBI:15378"/>
        <dbReference type="ChEBI" id="CHEBI:30616"/>
        <dbReference type="ChEBI" id="CHEBI:43474"/>
        <dbReference type="ChEBI" id="CHEBI:456216"/>
        <dbReference type="EC" id="3.6.4.13"/>
    </reaction>
</comment>
<reference evidence="11 12" key="1">
    <citation type="submission" date="2016-07" db="EMBL/GenBank/DDBJ databases">
        <title>Pervasive Adenine N6-methylation of Active Genes in Fungi.</title>
        <authorList>
            <consortium name="DOE Joint Genome Institute"/>
            <person name="Mondo S.J."/>
            <person name="Dannebaum R.O."/>
            <person name="Kuo R.C."/>
            <person name="Labutti K."/>
            <person name="Haridas S."/>
            <person name="Kuo A."/>
            <person name="Salamov A."/>
            <person name="Ahrendt S.R."/>
            <person name="Lipzen A."/>
            <person name="Sullivan W."/>
            <person name="Andreopoulos W.B."/>
            <person name="Clum A."/>
            <person name="Lindquist E."/>
            <person name="Daum C."/>
            <person name="Ramamoorthy G.K."/>
            <person name="Gryganskyi A."/>
            <person name="Culley D."/>
            <person name="Magnuson J.K."/>
            <person name="James T.Y."/>
            <person name="O'Malley M.A."/>
            <person name="Stajich J.E."/>
            <person name="Spatafora J.W."/>
            <person name="Visel A."/>
            <person name="Grigoriev I.V."/>
        </authorList>
    </citation>
    <scope>NUCLEOTIDE SEQUENCE [LARGE SCALE GENOMIC DNA]</scope>
    <source>
        <strain evidence="11 12">PL171</strain>
    </source>
</reference>
<dbReference type="EMBL" id="MCFL01000008">
    <property type="protein sequence ID" value="ORZ38471.1"/>
    <property type="molecule type" value="Genomic_DNA"/>
</dbReference>
<dbReference type="GO" id="GO:0003723">
    <property type="term" value="F:RNA binding"/>
    <property type="evidence" value="ECO:0007669"/>
    <property type="project" value="UniProtKB-UniRule"/>
</dbReference>
<comment type="caution">
    <text evidence="11">The sequence shown here is derived from an EMBL/GenBank/DDBJ whole genome shotgun (WGS) entry which is preliminary data.</text>
</comment>
<keyword evidence="3 6" id="KW-0347">Helicase</keyword>
<feature type="region of interest" description="Disordered" evidence="8">
    <location>
        <begin position="407"/>
        <end position="437"/>
    </location>
</feature>
<dbReference type="SMART" id="SM00490">
    <property type="entry name" value="HELICc"/>
    <property type="match status" value="1"/>
</dbReference>
<dbReference type="InterPro" id="IPR011545">
    <property type="entry name" value="DEAD/DEAH_box_helicase_dom"/>
</dbReference>
<evidence type="ECO:0000256" key="8">
    <source>
        <dbReference type="SAM" id="MobiDB-lite"/>
    </source>
</evidence>
<evidence type="ECO:0000259" key="10">
    <source>
        <dbReference type="PROSITE" id="PS51194"/>
    </source>
</evidence>
<dbReference type="OrthoDB" id="3370at2759"/>
<feature type="non-terminal residue" evidence="11">
    <location>
        <position position="536"/>
    </location>
</feature>
<dbReference type="PROSITE" id="PS51192">
    <property type="entry name" value="HELICASE_ATP_BIND_1"/>
    <property type="match status" value="1"/>
</dbReference>
<evidence type="ECO:0000259" key="9">
    <source>
        <dbReference type="PROSITE" id="PS51192"/>
    </source>
</evidence>
<proteinExistence type="inferred from homology"/>
<gene>
    <name evidence="11" type="ORF">BCR44DRAFT_1428329</name>
</gene>
<evidence type="ECO:0000256" key="4">
    <source>
        <dbReference type="ARBA" id="ARBA00022840"/>
    </source>
</evidence>
<dbReference type="PANTHER" id="PTHR24031">
    <property type="entry name" value="RNA HELICASE"/>
    <property type="match status" value="1"/>
</dbReference>
<dbReference type="InterPro" id="IPR001650">
    <property type="entry name" value="Helicase_C-like"/>
</dbReference>
<dbReference type="InterPro" id="IPR027417">
    <property type="entry name" value="P-loop_NTPase"/>
</dbReference>
<protein>
    <recommendedName>
        <fullName evidence="7">ATP-dependent RNA helicase</fullName>
        <ecNumber evidence="7">3.6.4.13</ecNumber>
    </recommendedName>
</protein>
<evidence type="ECO:0000313" key="12">
    <source>
        <dbReference type="Proteomes" id="UP000193411"/>
    </source>
</evidence>
<feature type="region of interest" description="Disordered" evidence="8">
    <location>
        <begin position="455"/>
        <end position="536"/>
    </location>
</feature>
<accession>A0A1Y2HXK3</accession>
<dbReference type="EC" id="3.6.4.13" evidence="7"/>
<dbReference type="GO" id="GO:0005524">
    <property type="term" value="F:ATP binding"/>
    <property type="evidence" value="ECO:0007669"/>
    <property type="project" value="UniProtKB-UniRule"/>
</dbReference>
<dbReference type="GO" id="GO:0003724">
    <property type="term" value="F:RNA helicase activity"/>
    <property type="evidence" value="ECO:0007669"/>
    <property type="project" value="UniProtKB-EC"/>
</dbReference>
<comment type="domain">
    <text evidence="7">The Q motif is unique to and characteristic of the DEAD box family of RNA helicases and controls ATP binding and hydrolysis.</text>
</comment>
<name>A0A1Y2HXK3_9FUNG</name>
<keyword evidence="4 6" id="KW-0067">ATP-binding</keyword>
<dbReference type="Proteomes" id="UP000193411">
    <property type="component" value="Unassembled WGS sequence"/>
</dbReference>
<dbReference type="InterPro" id="IPR000629">
    <property type="entry name" value="RNA-helicase_DEAD-box_CS"/>
</dbReference>
<feature type="domain" description="Helicase ATP-binding" evidence="9">
    <location>
        <begin position="49"/>
        <end position="142"/>
    </location>
</feature>
<dbReference type="GO" id="GO:0016787">
    <property type="term" value="F:hydrolase activity"/>
    <property type="evidence" value="ECO:0007669"/>
    <property type="project" value="UniProtKB-KW"/>
</dbReference>
<comment type="similarity">
    <text evidence="6">Belongs to the DEAD box helicase family.</text>
</comment>
<evidence type="ECO:0000256" key="5">
    <source>
        <dbReference type="ARBA" id="ARBA00022884"/>
    </source>
</evidence>
<sequence>MATRPEDRAVPGMLAQGSLVHRVLQHHPSATATLAPALAASPGGHSTIDILICTPGRLHDHLAHTPGFTLQHLRYLVIDEADRILNAPESDGMPVRGAGCMPGTLGARMRAAAQPIKLLFSATLTRNPEKLARVKLDEPVLLAAAAAAAPALETDSGKPVEPVSKYLVPTTLYETMAIMPSIADKPIALLHLVRHMATGVPTVGVFDPAKRHVQPWTQTTLEPVQQVATDKAWRVLVFTKSVDSARRLAKVLSHATAGEGDAKLADVHLFSRELTQAERTTLLRTFRTSSSTSSSLAQPPVRVLVASDILARGVDLPAVDVVVNYDPPAYVPQYIHRVGRTARAGATGVALTMLAAHEARFFKDMMAEKRGHAWRADKDRVKQVEVRHDVDMVREVEKVYREIAGGDDEFDVDEGNEDEEAQRGAEGQAEMGVDEENEEAVALTELIAIDTQVAAAEESKKSKKSKKEKKEKKDKKDKKSSKSKSKGSVEEDLPKVKEVLAVAPGTNGLGTAPPTSKKKQKTALPAFQGKLMVFES</sequence>
<organism evidence="11 12">
    <name type="scientific">Catenaria anguillulae PL171</name>
    <dbReference type="NCBI Taxonomy" id="765915"/>
    <lineage>
        <taxon>Eukaryota</taxon>
        <taxon>Fungi</taxon>
        <taxon>Fungi incertae sedis</taxon>
        <taxon>Blastocladiomycota</taxon>
        <taxon>Blastocladiomycetes</taxon>
        <taxon>Blastocladiales</taxon>
        <taxon>Catenariaceae</taxon>
        <taxon>Catenaria</taxon>
    </lineage>
</organism>
<evidence type="ECO:0000313" key="11">
    <source>
        <dbReference type="EMBL" id="ORZ38471.1"/>
    </source>
</evidence>
<dbReference type="SUPFAM" id="SSF52540">
    <property type="entry name" value="P-loop containing nucleoside triphosphate hydrolases"/>
    <property type="match status" value="1"/>
</dbReference>
<keyword evidence="5 7" id="KW-0694">RNA-binding</keyword>
<dbReference type="CDD" id="cd18787">
    <property type="entry name" value="SF2_C_DEAD"/>
    <property type="match status" value="1"/>
</dbReference>
<dbReference type="AlphaFoldDB" id="A0A1Y2HXK3"/>
<keyword evidence="2 6" id="KW-0378">Hydrolase</keyword>
<dbReference type="STRING" id="765915.A0A1Y2HXK3"/>
<dbReference type="Pfam" id="PF00271">
    <property type="entry name" value="Helicase_C"/>
    <property type="match status" value="1"/>
</dbReference>
<evidence type="ECO:0000256" key="7">
    <source>
        <dbReference type="RuleBase" id="RU365068"/>
    </source>
</evidence>
<comment type="function">
    <text evidence="7">RNA helicase.</text>
</comment>
<keyword evidence="1 6" id="KW-0547">Nucleotide-binding</keyword>
<feature type="compositionally biased region" description="Basic and acidic residues" evidence="8">
    <location>
        <begin position="487"/>
        <end position="498"/>
    </location>
</feature>
<evidence type="ECO:0000256" key="1">
    <source>
        <dbReference type="ARBA" id="ARBA00022741"/>
    </source>
</evidence>
<dbReference type="PROSITE" id="PS00039">
    <property type="entry name" value="DEAD_ATP_HELICASE"/>
    <property type="match status" value="1"/>
</dbReference>